<feature type="region of interest" description="Disordered" evidence="5">
    <location>
        <begin position="1"/>
        <end position="58"/>
    </location>
</feature>
<dbReference type="GO" id="GO:0000978">
    <property type="term" value="F:RNA polymerase II cis-regulatory region sequence-specific DNA binding"/>
    <property type="evidence" value="ECO:0007669"/>
    <property type="project" value="TreeGrafter"/>
</dbReference>
<proteinExistence type="predicted"/>
<feature type="domain" description="C2H2-type" evidence="6">
    <location>
        <begin position="93"/>
        <end position="118"/>
    </location>
</feature>
<evidence type="ECO:0000313" key="7">
    <source>
        <dbReference type="EMBL" id="KAF9950055.1"/>
    </source>
</evidence>
<evidence type="ECO:0000256" key="2">
    <source>
        <dbReference type="ARBA" id="ARBA00022771"/>
    </source>
</evidence>
<dbReference type="GO" id="GO:0008270">
    <property type="term" value="F:zinc ion binding"/>
    <property type="evidence" value="ECO:0007669"/>
    <property type="project" value="UniProtKB-KW"/>
</dbReference>
<accession>A0A9P6IW51</accession>
<dbReference type="EMBL" id="JAAAHY010001344">
    <property type="protein sequence ID" value="KAF9950055.1"/>
    <property type="molecule type" value="Genomic_DNA"/>
</dbReference>
<dbReference type="AlphaFoldDB" id="A0A9P6IW51"/>
<keyword evidence="2 4" id="KW-0863">Zinc-finger</keyword>
<feature type="compositionally biased region" description="Basic and acidic residues" evidence="5">
    <location>
        <begin position="205"/>
        <end position="216"/>
    </location>
</feature>
<dbReference type="InterPro" id="IPR036236">
    <property type="entry name" value="Znf_C2H2_sf"/>
</dbReference>
<keyword evidence="1" id="KW-0479">Metal-binding</keyword>
<keyword evidence="3" id="KW-0862">Zinc</keyword>
<evidence type="ECO:0000259" key="6">
    <source>
        <dbReference type="PROSITE" id="PS50157"/>
    </source>
</evidence>
<feature type="region of interest" description="Disordered" evidence="5">
    <location>
        <begin position="114"/>
        <end position="258"/>
    </location>
</feature>
<feature type="compositionally biased region" description="Basic and acidic residues" evidence="5">
    <location>
        <begin position="121"/>
        <end position="142"/>
    </location>
</feature>
<reference evidence="7" key="1">
    <citation type="journal article" date="2020" name="Fungal Divers.">
        <title>Resolving the Mortierellaceae phylogeny through synthesis of multi-gene phylogenetics and phylogenomics.</title>
        <authorList>
            <person name="Vandepol N."/>
            <person name="Liber J."/>
            <person name="Desiro A."/>
            <person name="Na H."/>
            <person name="Kennedy M."/>
            <person name="Barry K."/>
            <person name="Grigoriev I.V."/>
            <person name="Miller A.N."/>
            <person name="O'Donnell K."/>
            <person name="Stajich J.E."/>
            <person name="Bonito G."/>
        </authorList>
    </citation>
    <scope>NUCLEOTIDE SEQUENCE</scope>
    <source>
        <strain evidence="7">CK1249</strain>
    </source>
</reference>
<comment type="caution">
    <text evidence="7">The sequence shown here is derived from an EMBL/GenBank/DDBJ whole genome shotgun (WGS) entry which is preliminary data.</text>
</comment>
<keyword evidence="8" id="KW-1185">Reference proteome</keyword>
<dbReference type="SMART" id="SM00355">
    <property type="entry name" value="ZnF_C2H2"/>
    <property type="match status" value="2"/>
</dbReference>
<dbReference type="PROSITE" id="PS50157">
    <property type="entry name" value="ZINC_FINGER_C2H2_2"/>
    <property type="match status" value="2"/>
</dbReference>
<evidence type="ECO:0000256" key="5">
    <source>
        <dbReference type="SAM" id="MobiDB-lite"/>
    </source>
</evidence>
<dbReference type="GO" id="GO:0000981">
    <property type="term" value="F:DNA-binding transcription factor activity, RNA polymerase II-specific"/>
    <property type="evidence" value="ECO:0007669"/>
    <property type="project" value="TreeGrafter"/>
</dbReference>
<gene>
    <name evidence="7" type="ORF">BGZ70_001524</name>
</gene>
<sequence>MPAVSLKYQDPMEHHHQDHSSSHESYSSSSTSSSKQTSPAPSNRSDSTRASPGLKGAKGKLFQCSGYGDCRMVFTRSEHLARHARKHTGEKPFQCVVDGCTRMFSRYDNMVQHTQTHTKGARRETSAGIAHKIEIDRRRKSEAGLLGTPTGPRSGSKVTNGAKPKRSSIASMTGPEAHAKSTLVRKNRVNSMPVISSAMSSSPRGEGRSFTKRDSDSASYVDSSSRHGDDRTTTRKPSLVRSASMRKGSLGSSSSSSSTLSWYASKLHHKSSLDQGLDGYGRHGNMDAHLPPLNSHVYDYTREQSRYLRTRHPLSPDRSSSSDDEDEDSDEADSSSTQHSRRSSYKHQSWGGMVDSLDSCKLPPLRDPSDSTGSSYSTRLPSIMSPSGYRSHSISHHHGYRQDRKPYAPKVRRLSLADLETPIHETKKAVDQSMNIQQAKFEGIDVSEDEIHALEAFGTLWSQGRDVDMDEQPLPQPQPSSSMDPVVKREFQQPTPPETDGYDDLPTGRHVKDSELLTPQEAMSGTHMDLD</sequence>
<protein>
    <recommendedName>
        <fullName evidence="6">C2H2-type domain-containing protein</fullName>
    </recommendedName>
</protein>
<feature type="compositionally biased region" description="Basic and acidic residues" evidence="5">
    <location>
        <begin position="224"/>
        <end position="233"/>
    </location>
</feature>
<dbReference type="Proteomes" id="UP000738359">
    <property type="component" value="Unassembled WGS sequence"/>
</dbReference>
<feature type="compositionally biased region" description="Polar residues" evidence="5">
    <location>
        <begin position="370"/>
        <end position="392"/>
    </location>
</feature>
<feature type="region of interest" description="Disordered" evidence="5">
    <location>
        <begin position="307"/>
        <end position="404"/>
    </location>
</feature>
<dbReference type="PROSITE" id="PS00028">
    <property type="entry name" value="ZINC_FINGER_C2H2_1"/>
    <property type="match status" value="1"/>
</dbReference>
<evidence type="ECO:0000256" key="3">
    <source>
        <dbReference type="ARBA" id="ARBA00022833"/>
    </source>
</evidence>
<dbReference type="PANTHER" id="PTHR23235:SF127">
    <property type="entry name" value="TRANSCRIPTION FACTOR, PUTATIVE (AFU_ORTHOLOGUE AFUA_3G09820)-RELATED"/>
    <property type="match status" value="1"/>
</dbReference>
<feature type="compositionally biased region" description="Basic and acidic residues" evidence="5">
    <location>
        <begin position="506"/>
        <end position="515"/>
    </location>
</feature>
<dbReference type="InterPro" id="IPR013087">
    <property type="entry name" value="Znf_C2H2_type"/>
</dbReference>
<feature type="compositionally biased region" description="Low complexity" evidence="5">
    <location>
        <begin position="242"/>
        <end position="258"/>
    </location>
</feature>
<dbReference type="SUPFAM" id="SSF57667">
    <property type="entry name" value="beta-beta-alpha zinc fingers"/>
    <property type="match status" value="1"/>
</dbReference>
<dbReference type="OrthoDB" id="10018191at2759"/>
<evidence type="ECO:0000256" key="4">
    <source>
        <dbReference type="PROSITE-ProRule" id="PRU00042"/>
    </source>
</evidence>
<name>A0A9P6IW51_MORAP</name>
<feature type="domain" description="C2H2-type" evidence="6">
    <location>
        <begin position="62"/>
        <end position="92"/>
    </location>
</feature>
<feature type="compositionally biased region" description="Acidic residues" evidence="5">
    <location>
        <begin position="322"/>
        <end position="333"/>
    </location>
</feature>
<feature type="compositionally biased region" description="Low complexity" evidence="5">
    <location>
        <begin position="191"/>
        <end position="203"/>
    </location>
</feature>
<feature type="region of interest" description="Disordered" evidence="5">
    <location>
        <begin position="467"/>
        <end position="531"/>
    </location>
</feature>
<dbReference type="Gene3D" id="3.30.160.60">
    <property type="entry name" value="Classic Zinc Finger"/>
    <property type="match status" value="2"/>
</dbReference>
<evidence type="ECO:0000313" key="8">
    <source>
        <dbReference type="Proteomes" id="UP000738359"/>
    </source>
</evidence>
<feature type="compositionally biased region" description="Polar residues" evidence="5">
    <location>
        <begin position="35"/>
        <end position="50"/>
    </location>
</feature>
<feature type="compositionally biased region" description="Low complexity" evidence="5">
    <location>
        <begin position="23"/>
        <end position="34"/>
    </location>
</feature>
<dbReference type="FunFam" id="3.30.160.60:FF:002343">
    <property type="entry name" value="Zinc finger protein 33A"/>
    <property type="match status" value="1"/>
</dbReference>
<evidence type="ECO:0000256" key="1">
    <source>
        <dbReference type="ARBA" id="ARBA00022723"/>
    </source>
</evidence>
<dbReference type="PANTHER" id="PTHR23235">
    <property type="entry name" value="KRUEPPEL-LIKE TRANSCRIPTION FACTOR"/>
    <property type="match status" value="1"/>
</dbReference>
<feature type="compositionally biased region" description="Basic and acidic residues" evidence="5">
    <location>
        <begin position="10"/>
        <end position="22"/>
    </location>
</feature>
<organism evidence="7 8">
    <name type="scientific">Mortierella alpina</name>
    <name type="common">Oleaginous fungus</name>
    <name type="synonym">Mortierella renispora</name>
    <dbReference type="NCBI Taxonomy" id="64518"/>
    <lineage>
        <taxon>Eukaryota</taxon>
        <taxon>Fungi</taxon>
        <taxon>Fungi incertae sedis</taxon>
        <taxon>Mucoromycota</taxon>
        <taxon>Mortierellomycotina</taxon>
        <taxon>Mortierellomycetes</taxon>
        <taxon>Mortierellales</taxon>
        <taxon>Mortierellaceae</taxon>
        <taxon>Mortierella</taxon>
    </lineage>
</organism>